<dbReference type="InterPro" id="IPR006170">
    <property type="entry name" value="PBP/GOBP"/>
</dbReference>
<dbReference type="PANTHER" id="PTHR21066">
    <property type="entry name" value="ODORANT-BINDING PROTEIN 59A-RELATED"/>
    <property type="match status" value="1"/>
</dbReference>
<keyword evidence="3" id="KW-0964">Secreted</keyword>
<dbReference type="AlphaFoldDB" id="A0A346THZ8"/>
<sequence>MLSTFFSILLLGVAVSRAQDDCEPVPPHLQQGGPCCNFPDMKAGMNGDMHTAMHKCREEAGFKKPDGPPGAGSPPPKPDEAAIECMEECAFKEMNLIGSDGKIIQDASKTLILAPFTGDFAAPAAAAFDKCYASSKAAGDSAVSSCKSGASKLKKCLHREVYLNCPSSQWTESEACTQAKDKLNRCPDLMPPMGRGPRHHKH</sequence>
<feature type="compositionally biased region" description="Pro residues" evidence="4">
    <location>
        <begin position="67"/>
        <end position="76"/>
    </location>
</feature>
<dbReference type="GO" id="GO:0005549">
    <property type="term" value="F:odorant binding"/>
    <property type="evidence" value="ECO:0007669"/>
    <property type="project" value="InterPro"/>
</dbReference>
<dbReference type="Pfam" id="PF01395">
    <property type="entry name" value="PBP_GOBP"/>
    <property type="match status" value="1"/>
</dbReference>
<accession>A0A346THZ8</accession>
<evidence type="ECO:0000313" key="6">
    <source>
        <dbReference type="EMBL" id="AXU25081.1"/>
    </source>
</evidence>
<evidence type="ECO:0000256" key="2">
    <source>
        <dbReference type="ARBA" id="ARBA00008098"/>
    </source>
</evidence>
<protein>
    <submittedName>
        <fullName evidence="6">Odorant-binding protein 16</fullName>
    </submittedName>
</protein>
<dbReference type="GO" id="GO:0005576">
    <property type="term" value="C:extracellular region"/>
    <property type="evidence" value="ECO:0007669"/>
    <property type="project" value="UniProtKB-SubCell"/>
</dbReference>
<evidence type="ECO:0000256" key="1">
    <source>
        <dbReference type="ARBA" id="ARBA00004613"/>
    </source>
</evidence>
<dbReference type="EMBL" id="MG751813">
    <property type="protein sequence ID" value="AXU25081.1"/>
    <property type="molecule type" value="mRNA"/>
</dbReference>
<comment type="subcellular location">
    <subcellularLocation>
        <location evidence="1">Secreted</location>
    </subcellularLocation>
</comment>
<dbReference type="InterPro" id="IPR052295">
    <property type="entry name" value="Odorant-binding_protein"/>
</dbReference>
<feature type="signal peptide" evidence="5">
    <location>
        <begin position="1"/>
        <end position="18"/>
    </location>
</feature>
<evidence type="ECO:0000256" key="5">
    <source>
        <dbReference type="SAM" id="SignalP"/>
    </source>
</evidence>
<comment type="similarity">
    <text evidence="2">Belongs to the PBP/GOBP family.</text>
</comment>
<name>A0A346THZ8_9HEMI</name>
<dbReference type="InterPro" id="IPR036728">
    <property type="entry name" value="PBP_GOBP_sf"/>
</dbReference>
<dbReference type="Gene3D" id="1.10.238.270">
    <property type="match status" value="1"/>
</dbReference>
<feature type="chain" id="PRO_5016847680" evidence="5">
    <location>
        <begin position="19"/>
        <end position="202"/>
    </location>
</feature>
<keyword evidence="5" id="KW-0732">Signal</keyword>
<reference evidence="6" key="1">
    <citation type="journal article" date="2018" name="Sci. Rep.">
        <title>Identification and expression analysis of putative chemoreception genes from Cyrtorhinus lividipennis (Hemiptera: Miridae) antennal transcriptome.</title>
        <authorList>
            <person name="Wang G.Y."/>
            <person name="Zhu J.L."/>
            <person name="Zhou W.W."/>
            <person name="Liu S."/>
            <person name="Khairul Q.M."/>
            <person name="Ansari N.A."/>
            <person name="Zhu Z.R."/>
        </authorList>
    </citation>
    <scope>NUCLEOTIDE SEQUENCE</scope>
</reference>
<organism evidence="6">
    <name type="scientific">Cyrtorhinus lividipennis</name>
    <dbReference type="NCBI Taxonomy" id="1032904"/>
    <lineage>
        <taxon>Eukaryota</taxon>
        <taxon>Metazoa</taxon>
        <taxon>Ecdysozoa</taxon>
        <taxon>Arthropoda</taxon>
        <taxon>Hexapoda</taxon>
        <taxon>Insecta</taxon>
        <taxon>Pterygota</taxon>
        <taxon>Neoptera</taxon>
        <taxon>Paraneoptera</taxon>
        <taxon>Hemiptera</taxon>
        <taxon>Heteroptera</taxon>
        <taxon>Panheteroptera</taxon>
        <taxon>Cimicomorpha</taxon>
        <taxon>Miridae</taxon>
        <taxon>Orthotylini</taxon>
        <taxon>Cyrtorhinus</taxon>
    </lineage>
</organism>
<feature type="region of interest" description="Disordered" evidence="4">
    <location>
        <begin position="60"/>
        <end position="79"/>
    </location>
</feature>
<evidence type="ECO:0000256" key="4">
    <source>
        <dbReference type="SAM" id="MobiDB-lite"/>
    </source>
</evidence>
<proteinExistence type="evidence at transcript level"/>
<reference evidence="6" key="2">
    <citation type="submission" date="2018-01" db="EMBL/GenBank/DDBJ databases">
        <authorList>
            <person name="Gaut B.S."/>
            <person name="Morton B.R."/>
            <person name="Clegg M.T."/>
            <person name="Duvall M.R."/>
        </authorList>
    </citation>
    <scope>NUCLEOTIDE SEQUENCE</scope>
</reference>
<dbReference type="SUPFAM" id="SSF47565">
    <property type="entry name" value="Insect pheromone/odorant-binding proteins"/>
    <property type="match status" value="1"/>
</dbReference>
<evidence type="ECO:0000256" key="3">
    <source>
        <dbReference type="ARBA" id="ARBA00022525"/>
    </source>
</evidence>